<evidence type="ECO:0000256" key="2">
    <source>
        <dbReference type="ARBA" id="ARBA00007353"/>
    </source>
</evidence>
<name>A0ABS7J8F5_9SPHN</name>
<dbReference type="InterPro" id="IPR011324">
    <property type="entry name" value="Cytotoxic_necrot_fac-like_cat"/>
</dbReference>
<gene>
    <name evidence="11" type="primary">pgeF</name>
    <name evidence="11" type="ORF">K3174_07355</name>
</gene>
<keyword evidence="6" id="KW-0862">Zinc</keyword>
<comment type="catalytic activity">
    <reaction evidence="9">
        <text>S-methyl-5'-thioadenosine + phosphate = 5-(methylsulfanyl)-alpha-D-ribose 1-phosphate + adenine</text>
        <dbReference type="Rhea" id="RHEA:11852"/>
        <dbReference type="ChEBI" id="CHEBI:16708"/>
        <dbReference type="ChEBI" id="CHEBI:17509"/>
        <dbReference type="ChEBI" id="CHEBI:43474"/>
        <dbReference type="ChEBI" id="CHEBI:58533"/>
        <dbReference type="EC" id="2.4.2.28"/>
    </reaction>
    <physiologicalReaction direction="left-to-right" evidence="9">
        <dbReference type="Rhea" id="RHEA:11853"/>
    </physiologicalReaction>
</comment>
<comment type="catalytic activity">
    <reaction evidence="8">
        <text>adenosine + phosphate = alpha-D-ribose 1-phosphate + adenine</text>
        <dbReference type="Rhea" id="RHEA:27642"/>
        <dbReference type="ChEBI" id="CHEBI:16335"/>
        <dbReference type="ChEBI" id="CHEBI:16708"/>
        <dbReference type="ChEBI" id="CHEBI:43474"/>
        <dbReference type="ChEBI" id="CHEBI:57720"/>
        <dbReference type="EC" id="2.4.2.1"/>
    </reaction>
    <physiologicalReaction direction="left-to-right" evidence="8">
        <dbReference type="Rhea" id="RHEA:27643"/>
    </physiologicalReaction>
</comment>
<evidence type="ECO:0000256" key="4">
    <source>
        <dbReference type="ARBA" id="ARBA00022723"/>
    </source>
</evidence>
<sequence>MGDHLQARVLEGLPHGFSTAREPDLAAILPGAELVRVKQVHGRAVVEATKARDALLEADGIVSARTGLLLGIVTADCAPVLFADPVAGVVGAAHAGWRGALGGVLEETVTAMIALGAQPENIGAAIGPTISQPSYEVDQAFERQFAETDSHFFAAGREGHLQFDLPAYVVHRLSKVGVSRVEDLAEDTYSQPGRFHSYRRATHRGETTNGRQLSVIGLPASG</sequence>
<dbReference type="CDD" id="cd16833">
    <property type="entry name" value="YfiH"/>
    <property type="match status" value="1"/>
</dbReference>
<evidence type="ECO:0000256" key="8">
    <source>
        <dbReference type="ARBA" id="ARBA00048968"/>
    </source>
</evidence>
<comment type="catalytic activity">
    <reaction evidence="7">
        <text>adenosine + H2O + H(+) = inosine + NH4(+)</text>
        <dbReference type="Rhea" id="RHEA:24408"/>
        <dbReference type="ChEBI" id="CHEBI:15377"/>
        <dbReference type="ChEBI" id="CHEBI:15378"/>
        <dbReference type="ChEBI" id="CHEBI:16335"/>
        <dbReference type="ChEBI" id="CHEBI:17596"/>
        <dbReference type="ChEBI" id="CHEBI:28938"/>
        <dbReference type="EC" id="3.5.4.4"/>
    </reaction>
    <physiologicalReaction direction="left-to-right" evidence="7">
        <dbReference type="Rhea" id="RHEA:24409"/>
    </physiologicalReaction>
</comment>
<dbReference type="InterPro" id="IPR003730">
    <property type="entry name" value="Cu_polyphenol_OxRdtase"/>
</dbReference>
<evidence type="ECO:0000256" key="7">
    <source>
        <dbReference type="ARBA" id="ARBA00047989"/>
    </source>
</evidence>
<dbReference type="Gene3D" id="3.60.140.10">
    <property type="entry name" value="CNF1/YfiH-like putative cysteine hydrolases"/>
    <property type="match status" value="1"/>
</dbReference>
<comment type="similarity">
    <text evidence="2 10">Belongs to the purine nucleoside phosphorylase YfiH/LACC1 family.</text>
</comment>
<comment type="caution">
    <text evidence="11">The sequence shown here is derived from an EMBL/GenBank/DDBJ whole genome shotgun (WGS) entry which is preliminary data.</text>
</comment>
<reference evidence="11 12" key="1">
    <citation type="submission" date="2021-08" db="EMBL/GenBank/DDBJ databases">
        <title>Comparative Genomics Analysis of the Genus Qipengyuania Reveals Extensive Genetic Diversity and Metabolic Versatility, Including the Description of Fifteen Novel Species.</title>
        <authorList>
            <person name="Liu Y."/>
        </authorList>
    </citation>
    <scope>NUCLEOTIDE SEQUENCE [LARGE SCALE GENOMIC DNA]</scope>
    <source>
        <strain evidence="11 12">6D47A</strain>
    </source>
</reference>
<evidence type="ECO:0000256" key="10">
    <source>
        <dbReference type="RuleBase" id="RU361274"/>
    </source>
</evidence>
<keyword evidence="5" id="KW-0378">Hydrolase</keyword>
<dbReference type="NCBIfam" id="TIGR00726">
    <property type="entry name" value="peptidoglycan editing factor PgeF"/>
    <property type="match status" value="1"/>
</dbReference>
<dbReference type="RefSeq" id="WP_221557462.1">
    <property type="nucleotide sequence ID" value="NZ_JAIGNO010000003.1"/>
</dbReference>
<evidence type="ECO:0000256" key="9">
    <source>
        <dbReference type="ARBA" id="ARBA00049893"/>
    </source>
</evidence>
<evidence type="ECO:0000256" key="1">
    <source>
        <dbReference type="ARBA" id="ARBA00000553"/>
    </source>
</evidence>
<dbReference type="EMBL" id="JAIGNO010000003">
    <property type="protein sequence ID" value="MBX7482344.1"/>
    <property type="molecule type" value="Genomic_DNA"/>
</dbReference>
<proteinExistence type="inferred from homology"/>
<keyword evidence="12" id="KW-1185">Reference proteome</keyword>
<dbReference type="PANTHER" id="PTHR30616:SF2">
    <property type="entry name" value="PURINE NUCLEOSIDE PHOSPHORYLASE LACC1"/>
    <property type="match status" value="1"/>
</dbReference>
<evidence type="ECO:0000256" key="5">
    <source>
        <dbReference type="ARBA" id="ARBA00022801"/>
    </source>
</evidence>
<keyword evidence="4" id="KW-0479">Metal-binding</keyword>
<evidence type="ECO:0000256" key="3">
    <source>
        <dbReference type="ARBA" id="ARBA00022679"/>
    </source>
</evidence>
<accession>A0ABS7J8F5</accession>
<dbReference type="Pfam" id="PF02578">
    <property type="entry name" value="Cu-oxidase_4"/>
    <property type="match status" value="1"/>
</dbReference>
<evidence type="ECO:0000313" key="12">
    <source>
        <dbReference type="Proteomes" id="UP000755104"/>
    </source>
</evidence>
<dbReference type="PANTHER" id="PTHR30616">
    <property type="entry name" value="UNCHARACTERIZED PROTEIN YFIH"/>
    <property type="match status" value="1"/>
</dbReference>
<organism evidence="11 12">
    <name type="scientific">Qipengyuania qiaonensis</name>
    <dbReference type="NCBI Taxonomy" id="2867240"/>
    <lineage>
        <taxon>Bacteria</taxon>
        <taxon>Pseudomonadati</taxon>
        <taxon>Pseudomonadota</taxon>
        <taxon>Alphaproteobacteria</taxon>
        <taxon>Sphingomonadales</taxon>
        <taxon>Erythrobacteraceae</taxon>
        <taxon>Qipengyuania</taxon>
    </lineage>
</organism>
<keyword evidence="3" id="KW-0808">Transferase</keyword>
<dbReference type="SUPFAM" id="SSF64438">
    <property type="entry name" value="CNF1/YfiH-like putative cysteine hydrolases"/>
    <property type="match status" value="1"/>
</dbReference>
<evidence type="ECO:0000256" key="6">
    <source>
        <dbReference type="ARBA" id="ARBA00022833"/>
    </source>
</evidence>
<dbReference type="Proteomes" id="UP000755104">
    <property type="component" value="Unassembled WGS sequence"/>
</dbReference>
<dbReference type="InterPro" id="IPR038371">
    <property type="entry name" value="Cu_polyphenol_OxRdtase_sf"/>
</dbReference>
<protein>
    <recommendedName>
        <fullName evidence="10">Purine nucleoside phosphorylase</fullName>
    </recommendedName>
</protein>
<comment type="catalytic activity">
    <reaction evidence="1">
        <text>inosine + phosphate = alpha-D-ribose 1-phosphate + hypoxanthine</text>
        <dbReference type="Rhea" id="RHEA:27646"/>
        <dbReference type="ChEBI" id="CHEBI:17368"/>
        <dbReference type="ChEBI" id="CHEBI:17596"/>
        <dbReference type="ChEBI" id="CHEBI:43474"/>
        <dbReference type="ChEBI" id="CHEBI:57720"/>
        <dbReference type="EC" id="2.4.2.1"/>
    </reaction>
    <physiologicalReaction direction="left-to-right" evidence="1">
        <dbReference type="Rhea" id="RHEA:27647"/>
    </physiologicalReaction>
</comment>
<evidence type="ECO:0000313" key="11">
    <source>
        <dbReference type="EMBL" id="MBX7482344.1"/>
    </source>
</evidence>